<evidence type="ECO:0008006" key="3">
    <source>
        <dbReference type="Google" id="ProtNLM"/>
    </source>
</evidence>
<feature type="non-terminal residue" evidence="1">
    <location>
        <position position="1"/>
    </location>
</feature>
<evidence type="ECO:0000313" key="1">
    <source>
        <dbReference type="EMBL" id="SNT72831.1"/>
    </source>
</evidence>
<organism evidence="1 2">
    <name type="scientific">Paracoccus seriniphilus</name>
    <dbReference type="NCBI Taxonomy" id="184748"/>
    <lineage>
        <taxon>Bacteria</taxon>
        <taxon>Pseudomonadati</taxon>
        <taxon>Pseudomonadota</taxon>
        <taxon>Alphaproteobacteria</taxon>
        <taxon>Rhodobacterales</taxon>
        <taxon>Paracoccaceae</taxon>
        <taxon>Paracoccus</taxon>
    </lineage>
</organism>
<gene>
    <name evidence="1" type="ORF">SAMN05444959_103334</name>
</gene>
<sequence>EYQKHLRKHHLVPSMSGKGNCHENSAVESFFKSLKAELIWRRTWQTRRKVELAAFE</sequence>
<dbReference type="PANTHER" id="PTHR46889:SF4">
    <property type="entry name" value="TRANSPOSASE INSO FOR INSERTION SEQUENCE ELEMENT IS911B-RELATED"/>
    <property type="match status" value="1"/>
</dbReference>
<dbReference type="SUPFAM" id="SSF53098">
    <property type="entry name" value="Ribonuclease H-like"/>
    <property type="match status" value="1"/>
</dbReference>
<evidence type="ECO:0000313" key="2">
    <source>
        <dbReference type="Proteomes" id="UP000198307"/>
    </source>
</evidence>
<accession>A0A239PRA9</accession>
<dbReference type="Proteomes" id="UP000198307">
    <property type="component" value="Unassembled WGS sequence"/>
</dbReference>
<reference evidence="1 2" key="1">
    <citation type="submission" date="2017-07" db="EMBL/GenBank/DDBJ databases">
        <authorList>
            <person name="Sun Z.S."/>
            <person name="Albrecht U."/>
            <person name="Echele G."/>
            <person name="Lee C.C."/>
        </authorList>
    </citation>
    <scope>NUCLEOTIDE SEQUENCE [LARGE SCALE GENOMIC DNA]</scope>
    <source>
        <strain evidence="1 2">DSM 14827</strain>
    </source>
</reference>
<proteinExistence type="predicted"/>
<dbReference type="PANTHER" id="PTHR46889">
    <property type="entry name" value="TRANSPOSASE INSF FOR INSERTION SEQUENCE IS3B-RELATED"/>
    <property type="match status" value="1"/>
</dbReference>
<keyword evidence="2" id="KW-1185">Reference proteome</keyword>
<dbReference type="AlphaFoldDB" id="A0A239PRA9"/>
<name>A0A239PRA9_9RHOB</name>
<dbReference type="InterPro" id="IPR012337">
    <property type="entry name" value="RNaseH-like_sf"/>
</dbReference>
<dbReference type="InterPro" id="IPR050900">
    <property type="entry name" value="Transposase_IS3/IS150/IS904"/>
</dbReference>
<dbReference type="EMBL" id="FZQB01000003">
    <property type="protein sequence ID" value="SNT72831.1"/>
    <property type="molecule type" value="Genomic_DNA"/>
</dbReference>
<protein>
    <recommendedName>
        <fullName evidence="3">Integrase core domain-containing protein</fullName>
    </recommendedName>
</protein>